<proteinExistence type="predicted"/>
<evidence type="ECO:0000256" key="1">
    <source>
        <dbReference type="SAM" id="Phobius"/>
    </source>
</evidence>
<keyword evidence="1" id="KW-1133">Transmembrane helix</keyword>
<sequence>MRVLSISRLDLWYLVIIRRKGLTILIAPVAKMVTVRTFLALAAARGWILHQMEMHNAFYMEISIRSRPAAFPIEPNHKLGSSVSAQLVEGEKYRRLVGRLIYLSYTRPDIAYVVHILSQFLQEPREDHWNVELRALRYLKNSPGQGILLRADSDLRLSGWCDLEWTSCPVTRRSVIDWVVFLGDSLTSWKIKK</sequence>
<accession>A0AAV3RNI4</accession>
<gene>
    <name evidence="2" type="ORF">LIER_29752</name>
</gene>
<keyword evidence="2" id="KW-0675">Receptor</keyword>
<feature type="transmembrane region" description="Helical" evidence="1">
    <location>
        <begin position="21"/>
        <end position="48"/>
    </location>
</feature>
<keyword evidence="3" id="KW-1185">Reference proteome</keyword>
<name>A0AAV3RNI4_LITER</name>
<keyword evidence="1 2" id="KW-0812">Transmembrane</keyword>
<evidence type="ECO:0000313" key="2">
    <source>
        <dbReference type="EMBL" id="GAA0177803.1"/>
    </source>
</evidence>
<keyword evidence="1" id="KW-0472">Membrane</keyword>
<evidence type="ECO:0000313" key="3">
    <source>
        <dbReference type="Proteomes" id="UP001454036"/>
    </source>
</evidence>
<organism evidence="2 3">
    <name type="scientific">Lithospermum erythrorhizon</name>
    <name type="common">Purple gromwell</name>
    <name type="synonym">Lithospermum officinale var. erythrorhizon</name>
    <dbReference type="NCBI Taxonomy" id="34254"/>
    <lineage>
        <taxon>Eukaryota</taxon>
        <taxon>Viridiplantae</taxon>
        <taxon>Streptophyta</taxon>
        <taxon>Embryophyta</taxon>
        <taxon>Tracheophyta</taxon>
        <taxon>Spermatophyta</taxon>
        <taxon>Magnoliopsida</taxon>
        <taxon>eudicotyledons</taxon>
        <taxon>Gunneridae</taxon>
        <taxon>Pentapetalae</taxon>
        <taxon>asterids</taxon>
        <taxon>lamiids</taxon>
        <taxon>Boraginales</taxon>
        <taxon>Boraginaceae</taxon>
        <taxon>Boraginoideae</taxon>
        <taxon>Lithospermeae</taxon>
        <taxon>Lithospermum</taxon>
    </lineage>
</organism>
<dbReference type="Proteomes" id="UP001454036">
    <property type="component" value="Unassembled WGS sequence"/>
</dbReference>
<dbReference type="PANTHER" id="PTHR11439:SF462">
    <property type="match status" value="1"/>
</dbReference>
<dbReference type="AlphaFoldDB" id="A0AAV3RNI4"/>
<reference evidence="2 3" key="1">
    <citation type="submission" date="2024-01" db="EMBL/GenBank/DDBJ databases">
        <title>The complete chloroplast genome sequence of Lithospermum erythrorhizon: insights into the phylogenetic relationship among Boraginaceae species and the maternal lineages of purple gromwells.</title>
        <authorList>
            <person name="Okada T."/>
            <person name="Watanabe K."/>
        </authorList>
    </citation>
    <scope>NUCLEOTIDE SEQUENCE [LARGE SCALE GENOMIC DNA]</scope>
</reference>
<comment type="caution">
    <text evidence="2">The sequence shown here is derived from an EMBL/GenBank/DDBJ whole genome shotgun (WGS) entry which is preliminary data.</text>
</comment>
<dbReference type="PANTHER" id="PTHR11439">
    <property type="entry name" value="GAG-POL-RELATED RETROTRANSPOSON"/>
    <property type="match status" value="1"/>
</dbReference>
<protein>
    <submittedName>
        <fullName evidence="2">Transmembrane signal receptor</fullName>
    </submittedName>
</protein>
<dbReference type="EMBL" id="BAABME010010355">
    <property type="protein sequence ID" value="GAA0177803.1"/>
    <property type="molecule type" value="Genomic_DNA"/>
</dbReference>